<reference evidence="2" key="1">
    <citation type="submission" date="2021-01" db="EMBL/GenBank/DDBJ databases">
        <authorList>
            <person name="Corre E."/>
            <person name="Pelletier E."/>
            <person name="Niang G."/>
            <person name="Scheremetjew M."/>
            <person name="Finn R."/>
            <person name="Kale V."/>
            <person name="Holt S."/>
            <person name="Cochrane G."/>
            <person name="Meng A."/>
            <person name="Brown T."/>
            <person name="Cohen L."/>
        </authorList>
    </citation>
    <scope>NUCLEOTIDE SEQUENCE</scope>
    <source>
        <strain evidence="2">CCCM811</strain>
    </source>
</reference>
<feature type="region of interest" description="Disordered" evidence="1">
    <location>
        <begin position="1"/>
        <end position="149"/>
    </location>
</feature>
<dbReference type="EMBL" id="HBIV01006705">
    <property type="protein sequence ID" value="CAE0651437.1"/>
    <property type="molecule type" value="Transcribed_RNA"/>
</dbReference>
<dbReference type="AlphaFoldDB" id="A0A7S4DID5"/>
<name>A0A7S4DID5_9EUKA</name>
<feature type="compositionally biased region" description="Polar residues" evidence="1">
    <location>
        <begin position="120"/>
        <end position="137"/>
    </location>
</feature>
<evidence type="ECO:0000313" key="2">
    <source>
        <dbReference type="EMBL" id="CAE0651437.1"/>
    </source>
</evidence>
<organism evidence="2">
    <name type="scientific">Lotharella globosa</name>
    <dbReference type="NCBI Taxonomy" id="91324"/>
    <lineage>
        <taxon>Eukaryota</taxon>
        <taxon>Sar</taxon>
        <taxon>Rhizaria</taxon>
        <taxon>Cercozoa</taxon>
        <taxon>Chlorarachniophyceae</taxon>
        <taxon>Lotharella</taxon>
    </lineage>
</organism>
<gene>
    <name evidence="2" type="ORF">LGLO00237_LOCUS4917</name>
</gene>
<feature type="compositionally biased region" description="Basic residues" evidence="1">
    <location>
        <begin position="93"/>
        <end position="102"/>
    </location>
</feature>
<feature type="compositionally biased region" description="Polar residues" evidence="1">
    <location>
        <begin position="1"/>
        <end position="15"/>
    </location>
</feature>
<proteinExistence type="predicted"/>
<protein>
    <submittedName>
        <fullName evidence="2">Uncharacterized protein</fullName>
    </submittedName>
</protein>
<feature type="compositionally biased region" description="Basic and acidic residues" evidence="1">
    <location>
        <begin position="41"/>
        <end position="53"/>
    </location>
</feature>
<feature type="compositionally biased region" description="Basic and acidic residues" evidence="1">
    <location>
        <begin position="17"/>
        <end position="26"/>
    </location>
</feature>
<sequence length="276" mass="30643">MEHAASNDSAATVASKSDADEVKDSNESMDAENANEEDEEKSDKNDGESKNGKTIELMGLRSELGDAWKPAELPDDVKDSNTETSQQDNSSSRRSKRIRKKKETFVPETRGFFKSHSRASSKQSLPRGESNQSTSSPPEGDAPWGILPPPLEEEQWEEAVLSQENVMGQDAQTIGQVVSAVGKQLSRDPNRTKIDWNAISKKLKVKRVSLSSSLCQAIWRLAAYKITPRGEITDRKIRKRRTLEASSVKDDDSDLDEIPLLPGSKMCRDLDGVRLR</sequence>
<accession>A0A7S4DID5</accession>
<feature type="compositionally biased region" description="Acidic residues" evidence="1">
    <location>
        <begin position="27"/>
        <end position="40"/>
    </location>
</feature>
<evidence type="ECO:0000256" key="1">
    <source>
        <dbReference type="SAM" id="MobiDB-lite"/>
    </source>
</evidence>